<reference evidence="1 2" key="1">
    <citation type="submission" date="2018-10" db="EMBL/GenBank/DDBJ databases">
        <title>Bradyrhizobium sp. nov., isolated from effective nodules of peanut in China.</title>
        <authorList>
            <person name="Li Y."/>
        </authorList>
    </citation>
    <scope>NUCLEOTIDE SEQUENCE [LARGE SCALE GENOMIC DNA]</scope>
    <source>
        <strain evidence="1 2">CCBAU 51781</strain>
    </source>
</reference>
<protein>
    <submittedName>
        <fullName evidence="1">Uncharacterized protein</fullName>
    </submittedName>
</protein>
<sequence>MNTNDIDNALSDLRQMTILGLRVLDGMGEVFRRDYEEASEALSFCLHDMLERIKKLEGRV</sequence>
<evidence type="ECO:0000313" key="1">
    <source>
        <dbReference type="EMBL" id="RXG96357.1"/>
    </source>
</evidence>
<dbReference type="EMBL" id="RDRA01000006">
    <property type="protein sequence ID" value="RXG96357.1"/>
    <property type="molecule type" value="Genomic_DNA"/>
</dbReference>
<organism evidence="1 2">
    <name type="scientific">Bradyrhizobium zhanjiangense</name>
    <dbReference type="NCBI Taxonomy" id="1325107"/>
    <lineage>
        <taxon>Bacteria</taxon>
        <taxon>Pseudomonadati</taxon>
        <taxon>Pseudomonadota</taxon>
        <taxon>Alphaproteobacteria</taxon>
        <taxon>Hyphomicrobiales</taxon>
        <taxon>Nitrobacteraceae</taxon>
        <taxon>Bradyrhizobium</taxon>
    </lineage>
</organism>
<comment type="caution">
    <text evidence="1">The sequence shown here is derived from an EMBL/GenBank/DDBJ whole genome shotgun (WGS) entry which is preliminary data.</text>
</comment>
<dbReference type="Proteomes" id="UP000289946">
    <property type="component" value="Unassembled WGS sequence"/>
</dbReference>
<evidence type="ECO:0000313" key="2">
    <source>
        <dbReference type="Proteomes" id="UP000289946"/>
    </source>
</evidence>
<gene>
    <name evidence="1" type="ORF">EAS62_12255</name>
</gene>
<dbReference type="RefSeq" id="WP_128939462.1">
    <property type="nucleotide sequence ID" value="NZ_RDRA01000006.1"/>
</dbReference>
<name>A0ABY0DQG4_9BRAD</name>
<proteinExistence type="predicted"/>
<keyword evidence="2" id="KW-1185">Reference proteome</keyword>
<accession>A0ABY0DQG4</accession>